<feature type="transmembrane region" description="Helical" evidence="1">
    <location>
        <begin position="73"/>
        <end position="91"/>
    </location>
</feature>
<feature type="transmembrane region" description="Helical" evidence="1">
    <location>
        <begin position="97"/>
        <end position="118"/>
    </location>
</feature>
<organism evidence="2">
    <name type="scientific">hydrothermal vent metagenome</name>
    <dbReference type="NCBI Taxonomy" id="652676"/>
    <lineage>
        <taxon>unclassified sequences</taxon>
        <taxon>metagenomes</taxon>
        <taxon>ecological metagenomes</taxon>
    </lineage>
</organism>
<keyword evidence="1" id="KW-0472">Membrane</keyword>
<dbReference type="EMBL" id="CZQD01000015">
    <property type="protein sequence ID" value="CUS55981.1"/>
    <property type="molecule type" value="Genomic_DNA"/>
</dbReference>
<accession>A0A160TYB1</accession>
<name>A0A160TYB1_9ZZZZ</name>
<gene>
    <name evidence="2" type="ORF">MGWOODY_Hyp205</name>
</gene>
<evidence type="ECO:0000313" key="2">
    <source>
        <dbReference type="EMBL" id="CUS55981.1"/>
    </source>
</evidence>
<protein>
    <submittedName>
        <fullName evidence="2">Uncharacterized protein</fullName>
    </submittedName>
</protein>
<keyword evidence="1" id="KW-1133">Transmembrane helix</keyword>
<feature type="transmembrane region" description="Helical" evidence="1">
    <location>
        <begin position="48"/>
        <end position="66"/>
    </location>
</feature>
<keyword evidence="1" id="KW-0812">Transmembrane</keyword>
<dbReference type="AlphaFoldDB" id="A0A160TYB1"/>
<proteinExistence type="predicted"/>
<sequence length="122" mass="12765">MMSVRRIIGLVLALLGGWLFWGGAATVNMLVNRGSGLSDALMQPPTSLVRLVATGLILLGGLAIMAGKGFGRWVALGGILVFTLLAGLMVLSGADPILWTDEVVITGVFWVLFAGLVVTKRS</sequence>
<reference evidence="2" key="1">
    <citation type="submission" date="2015-10" db="EMBL/GenBank/DDBJ databases">
        <authorList>
            <person name="Gilbert D.G."/>
        </authorList>
    </citation>
    <scope>NUCLEOTIDE SEQUENCE</scope>
</reference>
<evidence type="ECO:0000256" key="1">
    <source>
        <dbReference type="SAM" id="Phobius"/>
    </source>
</evidence>